<comment type="caution">
    <text evidence="1">The sequence shown here is derived from an EMBL/GenBank/DDBJ whole genome shotgun (WGS) entry which is preliminary data.</text>
</comment>
<gene>
    <name evidence="1" type="ORF">WJX81_007156</name>
</gene>
<dbReference type="AlphaFoldDB" id="A0AAW1S4Y3"/>
<proteinExistence type="predicted"/>
<protein>
    <submittedName>
        <fullName evidence="1">Uncharacterized protein</fullName>
    </submittedName>
</protein>
<organism evidence="1 2">
    <name type="scientific">Elliptochloris bilobata</name>
    <dbReference type="NCBI Taxonomy" id="381761"/>
    <lineage>
        <taxon>Eukaryota</taxon>
        <taxon>Viridiplantae</taxon>
        <taxon>Chlorophyta</taxon>
        <taxon>core chlorophytes</taxon>
        <taxon>Trebouxiophyceae</taxon>
        <taxon>Trebouxiophyceae incertae sedis</taxon>
        <taxon>Elliptochloris clade</taxon>
        <taxon>Elliptochloris</taxon>
    </lineage>
</organism>
<sequence>MQFRVRLLVHTRQAQQFAHSVLCRRASASPSDSSGDRELYGPFATRRQALVLPRRSEPCRRCGGTQELSCAQCGGAGRLSRGGYHRNNPVNSARIVGTKWTARQRTLGWRHFHAVQQLREEGGEKYVLLVSTCDNQTKLWLNAGQEIEF</sequence>
<dbReference type="NCBIfam" id="TIGR02450">
    <property type="entry name" value="TIGR02450 family Trp-rich protein"/>
    <property type="match status" value="1"/>
</dbReference>
<evidence type="ECO:0000313" key="2">
    <source>
        <dbReference type="Proteomes" id="UP001445335"/>
    </source>
</evidence>
<keyword evidence="2" id="KW-1185">Reference proteome</keyword>
<accession>A0AAW1S4Y3</accession>
<dbReference type="InterPro" id="IPR012663">
    <property type="entry name" value="CHP02450_Tryp"/>
</dbReference>
<dbReference type="EMBL" id="JALJOU010000012">
    <property type="protein sequence ID" value="KAK9840819.1"/>
    <property type="molecule type" value="Genomic_DNA"/>
</dbReference>
<evidence type="ECO:0000313" key="1">
    <source>
        <dbReference type="EMBL" id="KAK9840819.1"/>
    </source>
</evidence>
<name>A0AAW1S4Y3_9CHLO</name>
<dbReference type="Proteomes" id="UP001445335">
    <property type="component" value="Unassembled WGS sequence"/>
</dbReference>
<dbReference type="Pfam" id="PF09493">
    <property type="entry name" value="DUF2389"/>
    <property type="match status" value="1"/>
</dbReference>
<reference evidence="1 2" key="1">
    <citation type="journal article" date="2024" name="Nat. Commun.">
        <title>Phylogenomics reveals the evolutionary origins of lichenization in chlorophyte algae.</title>
        <authorList>
            <person name="Puginier C."/>
            <person name="Libourel C."/>
            <person name="Otte J."/>
            <person name="Skaloud P."/>
            <person name="Haon M."/>
            <person name="Grisel S."/>
            <person name="Petersen M."/>
            <person name="Berrin J.G."/>
            <person name="Delaux P.M."/>
            <person name="Dal Grande F."/>
            <person name="Keller J."/>
        </authorList>
    </citation>
    <scope>NUCLEOTIDE SEQUENCE [LARGE SCALE GENOMIC DNA]</scope>
    <source>
        <strain evidence="1 2">SAG 245.80</strain>
    </source>
</reference>